<sequence>MDKLLLAVKILIAALVLILVVQNIVMVEVRFLTWSLRLPMAILLVVIYLLGMLTGKSLWTLIRRLRSDRSRRPG</sequence>
<feature type="transmembrane region" description="Helical" evidence="1">
    <location>
        <begin position="39"/>
        <end position="62"/>
    </location>
</feature>
<gene>
    <name evidence="2" type="ORF">DU505_10600</name>
</gene>
<dbReference type="RefSeq" id="WP_114478955.1">
    <property type="nucleotide sequence ID" value="NZ_QPII01000006.1"/>
</dbReference>
<organism evidence="2 3">
    <name type="scientific">Billgrantia montanilacus</name>
    <dbReference type="NCBI Taxonomy" id="2282305"/>
    <lineage>
        <taxon>Bacteria</taxon>
        <taxon>Pseudomonadati</taxon>
        <taxon>Pseudomonadota</taxon>
        <taxon>Gammaproteobacteria</taxon>
        <taxon>Oceanospirillales</taxon>
        <taxon>Halomonadaceae</taxon>
        <taxon>Billgrantia</taxon>
    </lineage>
</organism>
<reference evidence="2 3" key="1">
    <citation type="submission" date="2018-07" db="EMBL/GenBank/DDBJ databases">
        <title>Halomonas montanilacus sp. nov., isolated from Lake Pengyan on Tibetan Plateau.</title>
        <authorList>
            <person name="Lu H."/>
            <person name="Xing P."/>
            <person name="Wu Q."/>
        </authorList>
    </citation>
    <scope>NUCLEOTIDE SEQUENCE [LARGE SCALE GENOMIC DNA]</scope>
    <source>
        <strain evidence="2 3">PYC7W</strain>
    </source>
</reference>
<evidence type="ECO:0000313" key="2">
    <source>
        <dbReference type="EMBL" id="RCV89478.1"/>
    </source>
</evidence>
<comment type="caution">
    <text evidence="2">The sequence shown here is derived from an EMBL/GenBank/DDBJ whole genome shotgun (WGS) entry which is preliminary data.</text>
</comment>
<proteinExistence type="predicted"/>
<dbReference type="EMBL" id="QPII01000006">
    <property type="protein sequence ID" value="RCV89478.1"/>
    <property type="molecule type" value="Genomic_DNA"/>
</dbReference>
<keyword evidence="3" id="KW-1185">Reference proteome</keyword>
<name>A0A368TXR3_9GAMM</name>
<protein>
    <submittedName>
        <fullName evidence="2">DUF1049 domain-containing protein</fullName>
    </submittedName>
</protein>
<evidence type="ECO:0000313" key="3">
    <source>
        <dbReference type="Proteomes" id="UP000252405"/>
    </source>
</evidence>
<keyword evidence="1" id="KW-0472">Membrane</keyword>
<dbReference type="OrthoDB" id="6174615at2"/>
<accession>A0A368TXR3</accession>
<dbReference type="AlphaFoldDB" id="A0A368TXR3"/>
<evidence type="ECO:0000256" key="1">
    <source>
        <dbReference type="SAM" id="Phobius"/>
    </source>
</evidence>
<keyword evidence="1" id="KW-1133">Transmembrane helix</keyword>
<keyword evidence="1" id="KW-0812">Transmembrane</keyword>
<dbReference type="Proteomes" id="UP000252405">
    <property type="component" value="Unassembled WGS sequence"/>
</dbReference>